<feature type="domain" description="Copper-binding protein MbnP-like" evidence="2">
    <location>
        <begin position="34"/>
        <end position="236"/>
    </location>
</feature>
<dbReference type="PROSITE" id="PS51257">
    <property type="entry name" value="PROKAR_LIPOPROTEIN"/>
    <property type="match status" value="1"/>
</dbReference>
<feature type="chain" id="PRO_5012409922" description="Copper-binding protein MbnP-like domain-containing protein" evidence="1">
    <location>
        <begin position="23"/>
        <end position="260"/>
    </location>
</feature>
<protein>
    <recommendedName>
        <fullName evidence="2">Copper-binding protein MbnP-like domain-containing protein</fullName>
    </recommendedName>
</protein>
<dbReference type="AlphaFoldDB" id="A0A1M7BJ56"/>
<evidence type="ECO:0000256" key="1">
    <source>
        <dbReference type="SAM" id="SignalP"/>
    </source>
</evidence>
<feature type="signal peptide" evidence="1">
    <location>
        <begin position="1"/>
        <end position="22"/>
    </location>
</feature>
<keyword evidence="1" id="KW-0732">Signal</keyword>
<evidence type="ECO:0000313" key="4">
    <source>
        <dbReference type="Proteomes" id="UP000184260"/>
    </source>
</evidence>
<sequence length="260" mass="28104">MKFQLKNILAVMAIAVTLFSCSNDNDNEAITGNGNLKLEFDNVYKSANFAFNTNYTNPNAEVVAVSKAMYIVSNIVLTKEDGTTFTYPKSQSYFIVDEATPATLVLNLTNIPAGNYTKVTYGIGVDKTQWEAGATGQGDFLATAQTAGMMWSWSAGYKFVAFEGSFTAPTVSVAKEFKVHTGQTGTDYNYAEVTLGFPEKALVRTTITPQVHIMADLSQVIDGTNKINFSESATVMGGAKLALVTANISSMFTIDHVHND</sequence>
<dbReference type="EMBL" id="FRBU01000009">
    <property type="protein sequence ID" value="SHL54974.1"/>
    <property type="molecule type" value="Genomic_DNA"/>
</dbReference>
<dbReference type="STRING" id="69322.SAMN05443669_100931"/>
<reference evidence="4" key="1">
    <citation type="submission" date="2016-11" db="EMBL/GenBank/DDBJ databases">
        <authorList>
            <person name="Varghese N."/>
            <person name="Submissions S."/>
        </authorList>
    </citation>
    <scope>NUCLEOTIDE SEQUENCE [LARGE SCALE GENOMIC DNA]</scope>
    <source>
        <strain evidence="4">DSM 3661</strain>
    </source>
</reference>
<accession>A0A1M7BJ56</accession>
<dbReference type="Pfam" id="PF20243">
    <property type="entry name" value="MbnP"/>
    <property type="match status" value="1"/>
</dbReference>
<keyword evidence="4" id="KW-1185">Reference proteome</keyword>
<name>A0A1M7BJ56_9FLAO</name>
<organism evidence="3 4">
    <name type="scientific">Flavobacterium xanthum</name>
    <dbReference type="NCBI Taxonomy" id="69322"/>
    <lineage>
        <taxon>Bacteria</taxon>
        <taxon>Pseudomonadati</taxon>
        <taxon>Bacteroidota</taxon>
        <taxon>Flavobacteriia</taxon>
        <taxon>Flavobacteriales</taxon>
        <taxon>Flavobacteriaceae</taxon>
        <taxon>Flavobacterium</taxon>
    </lineage>
</organism>
<evidence type="ECO:0000313" key="3">
    <source>
        <dbReference type="EMBL" id="SHL54974.1"/>
    </source>
</evidence>
<proteinExistence type="predicted"/>
<dbReference type="InterPro" id="IPR046863">
    <property type="entry name" value="MbnP-like_dom"/>
</dbReference>
<dbReference type="RefSeq" id="WP_073352669.1">
    <property type="nucleotide sequence ID" value="NZ_FRBU01000009.1"/>
</dbReference>
<evidence type="ECO:0000259" key="2">
    <source>
        <dbReference type="Pfam" id="PF20243"/>
    </source>
</evidence>
<dbReference type="Proteomes" id="UP000184260">
    <property type="component" value="Unassembled WGS sequence"/>
</dbReference>
<gene>
    <name evidence="3" type="ORF">SAMN05443669_100931</name>
</gene>
<dbReference type="OrthoDB" id="1422031at2"/>